<dbReference type="Proteomes" id="UP001302349">
    <property type="component" value="Chromosome"/>
</dbReference>
<name>A0ABZ0IPK0_9BACT</name>
<protein>
    <submittedName>
        <fullName evidence="1">TerB family tellurite resistance protein</fullName>
    </submittedName>
</protein>
<sequence>MSIKTHISALIQLASADDDLADKERELIFLIGESGGLSHKQIEELLENPLDLNIPDSLSDDDRFELLYNVVQLMKVDNEVFLSEIKFCEDVAEKLGFSRKVISELSANIYSDPAITSDRTLLRQKAMKYKK</sequence>
<dbReference type="SUPFAM" id="SSF158682">
    <property type="entry name" value="TerB-like"/>
    <property type="match status" value="1"/>
</dbReference>
<evidence type="ECO:0000313" key="2">
    <source>
        <dbReference type="Proteomes" id="UP001302349"/>
    </source>
</evidence>
<dbReference type="RefSeq" id="WP_317489107.1">
    <property type="nucleotide sequence ID" value="NZ_CP136051.1"/>
</dbReference>
<dbReference type="InterPro" id="IPR029024">
    <property type="entry name" value="TerB-like"/>
</dbReference>
<proteinExistence type="predicted"/>
<dbReference type="EMBL" id="CP136051">
    <property type="protein sequence ID" value="WOK06383.1"/>
    <property type="molecule type" value="Genomic_DNA"/>
</dbReference>
<evidence type="ECO:0000313" key="1">
    <source>
        <dbReference type="EMBL" id="WOK06383.1"/>
    </source>
</evidence>
<gene>
    <name evidence="1" type="ORF">RT717_25235</name>
</gene>
<accession>A0ABZ0IPK0</accession>
<organism evidence="1 2">
    <name type="scientific">Imperialibacter roseus</name>
    <dbReference type="NCBI Taxonomy" id="1324217"/>
    <lineage>
        <taxon>Bacteria</taxon>
        <taxon>Pseudomonadati</taxon>
        <taxon>Bacteroidota</taxon>
        <taxon>Cytophagia</taxon>
        <taxon>Cytophagales</taxon>
        <taxon>Flammeovirgaceae</taxon>
        <taxon>Imperialibacter</taxon>
    </lineage>
</organism>
<reference evidence="1 2" key="1">
    <citation type="journal article" date="2023" name="Microbiol. Resour. Announc.">
        <title>Complete Genome Sequence of Imperialibacter roseus strain P4T.</title>
        <authorList>
            <person name="Tizabi D.R."/>
            <person name="Bachvaroff T."/>
            <person name="Hill R.T."/>
        </authorList>
    </citation>
    <scope>NUCLEOTIDE SEQUENCE [LARGE SCALE GENOMIC DNA]</scope>
    <source>
        <strain evidence="1 2">P4T</strain>
    </source>
</reference>
<keyword evidence="2" id="KW-1185">Reference proteome</keyword>
<dbReference type="Gene3D" id="1.10.3680.10">
    <property type="entry name" value="TerB-like"/>
    <property type="match status" value="1"/>
</dbReference>